<dbReference type="Gene3D" id="2.60.260.40">
    <property type="entry name" value="q5lls5 like domains"/>
    <property type="match status" value="1"/>
</dbReference>
<name>A0A3B0IWL5_9RICK</name>
<evidence type="ECO:0000313" key="1">
    <source>
        <dbReference type="EMBL" id="SPP33480.1"/>
    </source>
</evidence>
<gene>
    <name evidence="1" type="ORF">WBAD_1129</name>
</gene>
<proteinExistence type="predicted"/>
<protein>
    <submittedName>
        <fullName evidence="1">Uncharacterized protein</fullName>
    </submittedName>
</protein>
<accession>A0A3B0IWL5</accession>
<organism evidence="1">
    <name type="scientific">Wolbachia endosymbiont of Aleurodicus dispersus</name>
    <dbReference type="NCBI Taxonomy" id="1288877"/>
    <lineage>
        <taxon>Bacteria</taxon>
        <taxon>Pseudomonadati</taxon>
        <taxon>Pseudomonadota</taxon>
        <taxon>Alphaproteobacteria</taxon>
        <taxon>Rickettsiales</taxon>
        <taxon>Anaplasmataceae</taxon>
        <taxon>Wolbachieae</taxon>
        <taxon>Wolbachia</taxon>
    </lineage>
</organism>
<reference evidence="1" key="1">
    <citation type="submission" date="2018-04" db="EMBL/GenBank/DDBJ databases">
        <authorList>
            <person name="Go L.Y."/>
            <person name="Mitchell J.A."/>
        </authorList>
    </citation>
    <scope>NUCLEOTIDE SEQUENCE</scope>
    <source>
        <strain evidence="1">WBAD</strain>
    </source>
</reference>
<dbReference type="EMBL" id="OUNE01000203">
    <property type="protein sequence ID" value="SPP33480.1"/>
    <property type="molecule type" value="Genomic_DNA"/>
</dbReference>
<dbReference type="AlphaFoldDB" id="A0A3B0IWL5"/>
<sequence>MSEVRDNNLIVCCRGDENDDGSGHPVVYLYKEGEMYCPYCSKPMSEIVNSEEFQSVEVKAVNKKERTKG</sequence>